<feature type="transmembrane region" description="Helical" evidence="1">
    <location>
        <begin position="5"/>
        <end position="22"/>
    </location>
</feature>
<organism evidence="3 4">
    <name type="scientific">Halalkalibacillus sediminis</name>
    <dbReference type="NCBI Taxonomy" id="2018042"/>
    <lineage>
        <taxon>Bacteria</taxon>
        <taxon>Bacillati</taxon>
        <taxon>Bacillota</taxon>
        <taxon>Bacilli</taxon>
        <taxon>Bacillales</taxon>
        <taxon>Bacillaceae</taxon>
        <taxon>Halalkalibacillus</taxon>
    </lineage>
</organism>
<accession>A0A2I0QUG5</accession>
<dbReference type="InterPro" id="IPR006976">
    <property type="entry name" value="VanZ-like"/>
</dbReference>
<proteinExistence type="predicted"/>
<keyword evidence="1" id="KW-0472">Membrane</keyword>
<keyword evidence="1" id="KW-0812">Transmembrane</keyword>
<comment type="caution">
    <text evidence="3">The sequence shown here is derived from an EMBL/GenBank/DDBJ whole genome shotgun (WGS) entry which is preliminary data.</text>
</comment>
<dbReference type="NCBIfam" id="NF037970">
    <property type="entry name" value="vanZ_1"/>
    <property type="match status" value="1"/>
</dbReference>
<dbReference type="PIRSF" id="PIRSF019083">
    <property type="entry name" value="UCP019083_VanZ"/>
    <property type="match status" value="1"/>
</dbReference>
<name>A0A2I0QUG5_9BACI</name>
<reference evidence="3 4" key="1">
    <citation type="submission" date="2017-06" db="EMBL/GenBank/DDBJ databases">
        <title>the draft geome sequence of Illustriluteabacillus marina B3227.</title>
        <authorList>
            <person name="He R.-H."/>
            <person name="Du Z.-J."/>
        </authorList>
    </citation>
    <scope>NUCLEOTIDE SEQUENCE [LARGE SCALE GENOMIC DNA]</scope>
    <source>
        <strain evidence="3 4">B3227</strain>
    </source>
</reference>
<evidence type="ECO:0000256" key="1">
    <source>
        <dbReference type="SAM" id="Phobius"/>
    </source>
</evidence>
<dbReference type="InterPro" id="IPR016747">
    <property type="entry name" value="Phosphotransbutyrylase"/>
</dbReference>
<gene>
    <name evidence="3" type="ORF">CEY16_08465</name>
</gene>
<dbReference type="Pfam" id="PF04892">
    <property type="entry name" value="VanZ"/>
    <property type="match status" value="1"/>
</dbReference>
<dbReference type="EMBL" id="PJNH01000002">
    <property type="protein sequence ID" value="PKR77948.1"/>
    <property type="molecule type" value="Genomic_DNA"/>
</dbReference>
<keyword evidence="4" id="KW-1185">Reference proteome</keyword>
<evidence type="ECO:0000313" key="4">
    <source>
        <dbReference type="Proteomes" id="UP000243524"/>
    </source>
</evidence>
<feature type="transmembrane region" description="Helical" evidence="1">
    <location>
        <begin position="103"/>
        <end position="119"/>
    </location>
</feature>
<evidence type="ECO:0000313" key="3">
    <source>
        <dbReference type="EMBL" id="PKR77948.1"/>
    </source>
</evidence>
<dbReference type="Proteomes" id="UP000243524">
    <property type="component" value="Unassembled WGS sequence"/>
</dbReference>
<dbReference type="OrthoDB" id="291892at2"/>
<dbReference type="AlphaFoldDB" id="A0A2I0QUG5"/>
<dbReference type="RefSeq" id="WP_101331556.1">
    <property type="nucleotide sequence ID" value="NZ_PJNH01000002.1"/>
</dbReference>
<sequence length="165" mass="19105">MKRNVLYWLPPMVWMAIIYYTSSQSSSEQDVKPFISENFDLTVIEPLVNWMSFSYYGSERSVEAMGLEPFLEFLIRKGAHLGVYLVAAFLIYFAIAKTTRLRGNYRVVITFFLVIHFALVDELNQSFTAERTPYIYDVMLDGFGALVGLGMILLFRRVKVKKVSR</sequence>
<protein>
    <submittedName>
        <fullName evidence="3">VanZ family protein</fullName>
    </submittedName>
</protein>
<feature type="transmembrane region" description="Helical" evidence="1">
    <location>
        <begin position="78"/>
        <end position="96"/>
    </location>
</feature>
<keyword evidence="1" id="KW-1133">Transmembrane helix</keyword>
<feature type="transmembrane region" description="Helical" evidence="1">
    <location>
        <begin position="134"/>
        <end position="155"/>
    </location>
</feature>
<feature type="domain" description="VanZ-like" evidence="2">
    <location>
        <begin position="11"/>
        <end position="155"/>
    </location>
</feature>
<evidence type="ECO:0000259" key="2">
    <source>
        <dbReference type="Pfam" id="PF04892"/>
    </source>
</evidence>